<dbReference type="EMBL" id="CP112932">
    <property type="protein sequence ID" value="WPY00453.1"/>
    <property type="molecule type" value="Genomic_DNA"/>
</dbReference>
<sequence length="276" mass="31466">MTLRINLSNQITNLSLIKKQLNDKTNIAQTDVKEAVSISRTGIETAKSSATSSSVNLAQRQIEPNLHKETVIQLQQLQEFTVVQIQSQNDDIDFNGVPRLSWLKGRDDVLYNQKIASLSRGAASMKAFSEIVARTKNDIVISKEDWQAIEYSISGFQNGLAINQENKAKTNDPIVHKVLDYIMPKSQQRLNLLKEFLSTKVKVPDTEETAALETFDIKFNLDIQTQTNFSNEKTTELLEFLAKDLRWYEWYLRDEDLTSLSYFQLSLSQSVTYVCS</sequence>
<organism evidence="1 2">
    <name type="scientific">Candidatus Trichorickettsia mobilis</name>
    <dbReference type="NCBI Taxonomy" id="1346319"/>
    <lineage>
        <taxon>Bacteria</taxon>
        <taxon>Pseudomonadati</taxon>
        <taxon>Pseudomonadota</taxon>
        <taxon>Alphaproteobacteria</taxon>
        <taxon>Rickettsiales</taxon>
        <taxon>Rickettsiaceae</taxon>
        <taxon>Rickettsieae</taxon>
        <taxon>Candidatus Trichorickettsia</taxon>
    </lineage>
</organism>
<proteinExistence type="predicted"/>
<protein>
    <submittedName>
        <fullName evidence="1">Uncharacterized protein</fullName>
    </submittedName>
</protein>
<keyword evidence="2" id="KW-1185">Reference proteome</keyword>
<accession>A0ABZ0UQY6</accession>
<reference evidence="1 2" key="1">
    <citation type="submission" date="2022-10" db="EMBL/GenBank/DDBJ databases">
        <title>Host association and intracellularity evolved multiple times independently in the Rickettsiales.</title>
        <authorList>
            <person name="Castelli M."/>
            <person name="Nardi T."/>
            <person name="Gammuto L."/>
            <person name="Bellinzona G."/>
            <person name="Sabaneyeva E."/>
            <person name="Potekhin A."/>
            <person name="Serra V."/>
            <person name="Petroni G."/>
            <person name="Sassera D."/>
        </authorList>
    </citation>
    <scope>NUCLEOTIDE SEQUENCE [LARGE SCALE GENOMIC DNA]</scope>
    <source>
        <strain evidence="1 2">Kr 154-4</strain>
    </source>
</reference>
<name>A0ABZ0UQY6_9RICK</name>
<evidence type="ECO:0000313" key="2">
    <source>
        <dbReference type="Proteomes" id="UP001326613"/>
    </source>
</evidence>
<dbReference type="Proteomes" id="UP001326613">
    <property type="component" value="Chromosome"/>
</dbReference>
<evidence type="ECO:0000313" key="1">
    <source>
        <dbReference type="EMBL" id="WPY00453.1"/>
    </source>
</evidence>
<dbReference type="RefSeq" id="WP_323738518.1">
    <property type="nucleotide sequence ID" value="NZ_CP112932.1"/>
</dbReference>
<gene>
    <name evidence="1" type="ORF">Trichorick_00330</name>
</gene>